<organism evidence="16 17">
    <name type="scientific">Desulforamulus profundi</name>
    <dbReference type="NCBI Taxonomy" id="1383067"/>
    <lineage>
        <taxon>Bacteria</taxon>
        <taxon>Bacillati</taxon>
        <taxon>Bacillota</taxon>
        <taxon>Clostridia</taxon>
        <taxon>Eubacteriales</taxon>
        <taxon>Peptococcaceae</taxon>
        <taxon>Desulforamulus</taxon>
    </lineage>
</organism>
<keyword evidence="5 13" id="KW-0963">Cytoplasm</keyword>
<comment type="function">
    <text evidence="13">Required for the formation of a threonylcarbamoyl group on adenosine at position 37 (t(6)A37) in tRNAs that read codons beginning with adenine.</text>
</comment>
<dbReference type="PANTHER" id="PTHR17490">
    <property type="entry name" value="SUA5"/>
    <property type="match status" value="1"/>
</dbReference>
<evidence type="ECO:0000256" key="7">
    <source>
        <dbReference type="ARBA" id="ARBA00022694"/>
    </source>
</evidence>
<evidence type="ECO:0000256" key="1">
    <source>
        <dbReference type="ARBA" id="ARBA00004496"/>
    </source>
</evidence>
<dbReference type="PIRSF" id="PIRSF004930">
    <property type="entry name" value="Tln_factor_SUA5"/>
    <property type="match status" value="1"/>
</dbReference>
<dbReference type="Proteomes" id="UP000222564">
    <property type="component" value="Unassembled WGS sequence"/>
</dbReference>
<feature type="binding site" evidence="14">
    <location>
        <position position="122"/>
    </location>
    <ligand>
        <name>L-threonine</name>
        <dbReference type="ChEBI" id="CHEBI:57926"/>
    </ligand>
</feature>
<proteinExistence type="inferred from homology"/>
<dbReference type="FunFam" id="3.90.870.10:FF:000009">
    <property type="entry name" value="Threonylcarbamoyl-AMP synthase, putative"/>
    <property type="match status" value="1"/>
</dbReference>
<name>A0A2C6MJ65_9FIRM</name>
<evidence type="ECO:0000256" key="6">
    <source>
        <dbReference type="ARBA" id="ARBA00022679"/>
    </source>
</evidence>
<evidence type="ECO:0000256" key="8">
    <source>
        <dbReference type="ARBA" id="ARBA00022695"/>
    </source>
</evidence>
<dbReference type="EC" id="2.7.7.87" evidence="3 13"/>
<feature type="binding site" evidence="14">
    <location>
        <position position="126"/>
    </location>
    <ligand>
        <name>L-threonine</name>
        <dbReference type="ChEBI" id="CHEBI:57926"/>
    </ligand>
</feature>
<feature type="binding site" evidence="14">
    <location>
        <position position="63"/>
    </location>
    <ligand>
        <name>ATP</name>
        <dbReference type="ChEBI" id="CHEBI:30616"/>
    </ligand>
</feature>
<dbReference type="GO" id="GO:0008033">
    <property type="term" value="P:tRNA processing"/>
    <property type="evidence" value="ECO:0007669"/>
    <property type="project" value="UniProtKB-KW"/>
</dbReference>
<feature type="binding site" evidence="14">
    <location>
        <position position="200"/>
    </location>
    <ligand>
        <name>ATP</name>
        <dbReference type="ChEBI" id="CHEBI:30616"/>
    </ligand>
</feature>
<feature type="domain" description="YrdC-like" evidence="15">
    <location>
        <begin position="18"/>
        <end position="204"/>
    </location>
</feature>
<keyword evidence="7 13" id="KW-0819">tRNA processing</keyword>
<feature type="binding site" evidence="14">
    <location>
        <position position="148"/>
    </location>
    <ligand>
        <name>ATP</name>
        <dbReference type="ChEBI" id="CHEBI:30616"/>
    </ligand>
</feature>
<dbReference type="InterPro" id="IPR050156">
    <property type="entry name" value="TC-AMP_synthase_SUA5"/>
</dbReference>
<dbReference type="PANTHER" id="PTHR17490:SF16">
    <property type="entry name" value="THREONYLCARBAMOYL-AMP SYNTHASE"/>
    <property type="match status" value="1"/>
</dbReference>
<evidence type="ECO:0000313" key="17">
    <source>
        <dbReference type="Proteomes" id="UP000222564"/>
    </source>
</evidence>
<dbReference type="GO" id="GO:0005737">
    <property type="term" value="C:cytoplasm"/>
    <property type="evidence" value="ECO:0007669"/>
    <property type="project" value="UniProtKB-SubCell"/>
</dbReference>
<feature type="binding site" evidence="14">
    <location>
        <position position="72"/>
    </location>
    <ligand>
        <name>L-threonine</name>
        <dbReference type="ChEBI" id="CHEBI:57926"/>
    </ligand>
</feature>
<evidence type="ECO:0000256" key="9">
    <source>
        <dbReference type="ARBA" id="ARBA00022741"/>
    </source>
</evidence>
<dbReference type="GO" id="GO:0061710">
    <property type="term" value="F:L-threonylcarbamoyladenylate synthase"/>
    <property type="evidence" value="ECO:0007669"/>
    <property type="project" value="UniProtKB-EC"/>
</dbReference>
<protein>
    <recommendedName>
        <fullName evidence="4 13">Threonylcarbamoyl-AMP synthase</fullName>
        <shortName evidence="13">TC-AMP synthase</shortName>
        <ecNumber evidence="3 13">2.7.7.87</ecNumber>
    </recommendedName>
    <alternativeName>
        <fullName evidence="11 13">L-threonylcarbamoyladenylate synthase</fullName>
    </alternativeName>
</protein>
<feature type="binding site" evidence="14">
    <location>
        <position position="67"/>
    </location>
    <ligand>
        <name>ATP</name>
        <dbReference type="ChEBI" id="CHEBI:30616"/>
    </ligand>
</feature>
<evidence type="ECO:0000256" key="11">
    <source>
        <dbReference type="ARBA" id="ARBA00029774"/>
    </source>
</evidence>
<dbReference type="Gene3D" id="3.90.870.10">
    <property type="entry name" value="DHBP synthase"/>
    <property type="match status" value="1"/>
</dbReference>
<feature type="binding site" evidence="14">
    <location>
        <position position="146"/>
    </location>
    <ligand>
        <name>L-threonine</name>
        <dbReference type="ChEBI" id="CHEBI:57926"/>
    </ligand>
</feature>
<feature type="binding site" evidence="14">
    <location>
        <position position="243"/>
    </location>
    <ligand>
        <name>ATP</name>
        <dbReference type="ChEBI" id="CHEBI:30616"/>
    </ligand>
</feature>
<reference evidence="16 17" key="1">
    <citation type="submission" date="2013-09" db="EMBL/GenBank/DDBJ databases">
        <title>Biodegradation of hydrocarbons in the deep terrestrial subsurface : characterization of a microbial consortium composed of two Desulfotomaculum species originating from a deep geological formation.</title>
        <authorList>
            <person name="Aullo T."/>
            <person name="Berlendis S."/>
            <person name="Lascourreges J.-F."/>
            <person name="Dessort D."/>
            <person name="Saint-Laurent S."/>
            <person name="Schraauwers B."/>
            <person name="Mas J."/>
            <person name="Magot M."/>
            <person name="Ranchou-Peyruse A."/>
        </authorList>
    </citation>
    <scope>NUCLEOTIDE SEQUENCE [LARGE SCALE GENOMIC DNA]</scope>
    <source>
        <strain evidence="16 17">Bs107</strain>
    </source>
</reference>
<dbReference type="InterPro" id="IPR006070">
    <property type="entry name" value="Sua5-like_dom"/>
</dbReference>
<feature type="binding site" evidence="14">
    <location>
        <position position="156"/>
    </location>
    <ligand>
        <name>ATP</name>
        <dbReference type="ChEBI" id="CHEBI:30616"/>
    </ligand>
</feature>
<dbReference type="EMBL" id="AWQQ01000006">
    <property type="protein sequence ID" value="PHJ39874.1"/>
    <property type="molecule type" value="Genomic_DNA"/>
</dbReference>
<comment type="catalytic activity">
    <reaction evidence="12 13">
        <text>L-threonine + hydrogencarbonate + ATP = L-threonylcarbamoyladenylate + diphosphate + H2O</text>
        <dbReference type="Rhea" id="RHEA:36407"/>
        <dbReference type="ChEBI" id="CHEBI:15377"/>
        <dbReference type="ChEBI" id="CHEBI:17544"/>
        <dbReference type="ChEBI" id="CHEBI:30616"/>
        <dbReference type="ChEBI" id="CHEBI:33019"/>
        <dbReference type="ChEBI" id="CHEBI:57926"/>
        <dbReference type="ChEBI" id="CHEBI:73682"/>
        <dbReference type="EC" id="2.7.7.87"/>
    </reaction>
</comment>
<dbReference type="GO" id="GO:0000049">
    <property type="term" value="F:tRNA binding"/>
    <property type="evidence" value="ECO:0007669"/>
    <property type="project" value="TreeGrafter"/>
</dbReference>
<keyword evidence="10 13" id="KW-0067">ATP-binding</keyword>
<comment type="similarity">
    <text evidence="2 13">Belongs to the SUA5 family.</text>
</comment>
<dbReference type="InterPro" id="IPR005145">
    <property type="entry name" value="Sua5_C"/>
</dbReference>
<gene>
    <name evidence="16" type="ORF">P378_00635</name>
</gene>
<accession>A0A2C6MJ65</accession>
<evidence type="ECO:0000256" key="12">
    <source>
        <dbReference type="ARBA" id="ARBA00048366"/>
    </source>
</evidence>
<keyword evidence="17" id="KW-1185">Reference proteome</keyword>
<evidence type="ECO:0000256" key="5">
    <source>
        <dbReference type="ARBA" id="ARBA00022490"/>
    </source>
</evidence>
<dbReference type="Gene3D" id="3.40.50.11030">
    <property type="entry name" value="Threonylcarbamoyl-AMP synthase, C-terminal domain"/>
    <property type="match status" value="1"/>
</dbReference>
<comment type="subcellular location">
    <subcellularLocation>
        <location evidence="1 13">Cytoplasm</location>
    </subcellularLocation>
</comment>
<evidence type="ECO:0000313" key="16">
    <source>
        <dbReference type="EMBL" id="PHJ39874.1"/>
    </source>
</evidence>
<evidence type="ECO:0000259" key="15">
    <source>
        <dbReference type="PROSITE" id="PS51163"/>
    </source>
</evidence>
<comment type="caution">
    <text evidence="16">The sequence shown here is derived from an EMBL/GenBank/DDBJ whole genome shotgun (WGS) entry which is preliminary data.</text>
</comment>
<dbReference type="InterPro" id="IPR010923">
    <property type="entry name" value="T(6)A37_SUA5"/>
</dbReference>
<dbReference type="Pfam" id="PF01300">
    <property type="entry name" value="Sua5_yciO_yrdC"/>
    <property type="match status" value="1"/>
</dbReference>
<dbReference type="NCBIfam" id="TIGR00057">
    <property type="entry name" value="L-threonylcarbamoyladenylate synthase"/>
    <property type="match status" value="1"/>
</dbReference>
<dbReference type="InterPro" id="IPR017945">
    <property type="entry name" value="DHBP_synth_RibB-like_a/b_dom"/>
</dbReference>
<dbReference type="GO" id="GO:0005524">
    <property type="term" value="F:ATP binding"/>
    <property type="evidence" value="ECO:0007669"/>
    <property type="project" value="UniProtKB-UniRule"/>
</dbReference>
<dbReference type="RefSeq" id="WP_099081907.1">
    <property type="nucleotide sequence ID" value="NZ_AWQQ01000006.1"/>
</dbReference>
<feature type="binding site" evidence="14">
    <location>
        <position position="186"/>
    </location>
    <ligand>
        <name>L-threonine</name>
        <dbReference type="ChEBI" id="CHEBI:57926"/>
    </ligand>
</feature>
<sequence>MENITTRVWKLDPNNPDPEIIARAAEIIKKGGLVAFPTETVYGLGANGLDGEAVAGIYRAKGRPSDNPLILHVADLEMAHRLSRSLSPEALLLIEQFWPGPLTLIVPKGGEIPQQVTGGLGTVAIRMPDHPVALALIKAAGLPIAAPSANRSGRPSPTTAAHVRTDLEGRVDAILDGGPAGLGLESTVLDITGPCPVILRPGGVTHEQLARVLKNVTLDPSVLGEKLPKDQAPRSPGMKYIHYAPAAPVILFEGEPEKVRKALSCRAEELSAMGKRVGVLATEESAAGYSGQAKILTMGRRKTPSGAAALLFGRLREFDRLQVDIILAEGIETKGIGLAVMNRLRRAASEIVKC</sequence>
<dbReference type="InterPro" id="IPR038385">
    <property type="entry name" value="Sua5/YwlC_C"/>
</dbReference>
<evidence type="ECO:0000256" key="3">
    <source>
        <dbReference type="ARBA" id="ARBA00012584"/>
    </source>
</evidence>
<feature type="binding site" evidence="14">
    <location>
        <position position="40"/>
    </location>
    <ligand>
        <name>L-threonine</name>
        <dbReference type="ChEBI" id="CHEBI:57926"/>
    </ligand>
</feature>
<dbReference type="Pfam" id="PF03481">
    <property type="entry name" value="Sua5_C"/>
    <property type="match status" value="1"/>
</dbReference>
<dbReference type="GO" id="GO:0006450">
    <property type="term" value="P:regulation of translational fidelity"/>
    <property type="evidence" value="ECO:0007669"/>
    <property type="project" value="TreeGrafter"/>
</dbReference>
<keyword evidence="8 13" id="KW-0548">Nucleotidyltransferase</keyword>
<evidence type="ECO:0000256" key="2">
    <source>
        <dbReference type="ARBA" id="ARBA00007663"/>
    </source>
</evidence>
<dbReference type="PROSITE" id="PS51163">
    <property type="entry name" value="YRDC"/>
    <property type="match status" value="1"/>
</dbReference>
<keyword evidence="9 13" id="KW-0547">Nucleotide-binding</keyword>
<dbReference type="SUPFAM" id="SSF55821">
    <property type="entry name" value="YrdC/RibB"/>
    <property type="match status" value="1"/>
</dbReference>
<dbReference type="GO" id="GO:0003725">
    <property type="term" value="F:double-stranded RNA binding"/>
    <property type="evidence" value="ECO:0007669"/>
    <property type="project" value="UniProtKB-UniRule"/>
</dbReference>
<evidence type="ECO:0000256" key="14">
    <source>
        <dbReference type="PIRSR" id="PIRSR004930-1"/>
    </source>
</evidence>
<keyword evidence="6 13" id="KW-0808">Transferase</keyword>
<dbReference type="AlphaFoldDB" id="A0A2C6MJ65"/>
<evidence type="ECO:0000256" key="4">
    <source>
        <dbReference type="ARBA" id="ARBA00015492"/>
    </source>
</evidence>
<evidence type="ECO:0000256" key="10">
    <source>
        <dbReference type="ARBA" id="ARBA00022840"/>
    </source>
</evidence>
<dbReference type="OrthoDB" id="9814580at2"/>
<evidence type="ECO:0000256" key="13">
    <source>
        <dbReference type="PIRNR" id="PIRNR004930"/>
    </source>
</evidence>